<dbReference type="PANTHER" id="PTHR46743:SF2">
    <property type="entry name" value="TEICHOIC ACIDS EXPORT ATP-BINDING PROTEIN TAGH"/>
    <property type="match status" value="1"/>
</dbReference>
<dbReference type="AlphaFoldDB" id="A0A7Y3RMK8"/>
<evidence type="ECO:0000313" key="7">
    <source>
        <dbReference type="Proteomes" id="UP000536835"/>
    </source>
</evidence>
<name>A0A7Y3RMK8_9PROT</name>
<dbReference type="InterPro" id="IPR017871">
    <property type="entry name" value="ABC_transporter-like_CS"/>
</dbReference>
<proteinExistence type="inferred from homology"/>
<dbReference type="GO" id="GO:0016887">
    <property type="term" value="F:ATP hydrolysis activity"/>
    <property type="evidence" value="ECO:0007669"/>
    <property type="project" value="InterPro"/>
</dbReference>
<gene>
    <name evidence="6" type="ORF">HK107_10580</name>
</gene>
<dbReference type="InterPro" id="IPR050683">
    <property type="entry name" value="Bact_Polysacc_Export_ATP-bd"/>
</dbReference>
<dbReference type="PANTHER" id="PTHR46743">
    <property type="entry name" value="TEICHOIC ACIDS EXPORT ATP-BINDING PROTEIN TAGH"/>
    <property type="match status" value="1"/>
</dbReference>
<sequence>MTNAKFLSVKNVSKSYKTKVGWNQVLRNVSFSLSPRDRLGILGRNGAGKSTLLRIVGGAELPDTGLIEKDMSVSWPVGFSGHLQPAMSGRANVKFCARVYNREVDEVVDFVSRFSELGSYLEEPVRTYSSGMKARLGFSLSMAIDFDCLLIDEVTAVGDAVFRKKCEAALLEVAETRSFIMVNHGLQAIDRLCNRVIVLGVEDEPVLSTRVHKTIKAYEKALLGGEWQRVEE</sequence>
<comment type="similarity">
    <text evidence="1">Belongs to the ABC transporter superfamily.</text>
</comment>
<dbReference type="Proteomes" id="UP000536835">
    <property type="component" value="Unassembled WGS sequence"/>
</dbReference>
<dbReference type="GO" id="GO:0140359">
    <property type="term" value="F:ABC-type transporter activity"/>
    <property type="evidence" value="ECO:0007669"/>
    <property type="project" value="InterPro"/>
</dbReference>
<keyword evidence="4 6" id="KW-0067">ATP-binding</keyword>
<dbReference type="EMBL" id="JABFCX010000003">
    <property type="protein sequence ID" value="NNU16765.1"/>
    <property type="molecule type" value="Genomic_DNA"/>
</dbReference>
<accession>A0A7Y3RMK8</accession>
<keyword evidence="7" id="KW-1185">Reference proteome</keyword>
<evidence type="ECO:0000256" key="3">
    <source>
        <dbReference type="ARBA" id="ARBA00022741"/>
    </source>
</evidence>
<dbReference type="InterPro" id="IPR027417">
    <property type="entry name" value="P-loop_NTPase"/>
</dbReference>
<evidence type="ECO:0000256" key="1">
    <source>
        <dbReference type="ARBA" id="ARBA00005417"/>
    </source>
</evidence>
<dbReference type="PROSITE" id="PS50893">
    <property type="entry name" value="ABC_TRANSPORTER_2"/>
    <property type="match status" value="1"/>
</dbReference>
<keyword evidence="2" id="KW-0813">Transport</keyword>
<keyword evidence="3" id="KW-0547">Nucleotide-binding</keyword>
<comment type="caution">
    <text evidence="6">The sequence shown here is derived from an EMBL/GenBank/DDBJ whole genome shotgun (WGS) entry which is preliminary data.</text>
</comment>
<dbReference type="InterPro" id="IPR015860">
    <property type="entry name" value="ABC_transpr_TagH-like"/>
</dbReference>
<evidence type="ECO:0000256" key="2">
    <source>
        <dbReference type="ARBA" id="ARBA00022448"/>
    </source>
</evidence>
<reference evidence="6 7" key="1">
    <citation type="submission" date="2020-05" db="EMBL/GenBank/DDBJ databases">
        <title>Parvularcula mediterraneae sp. nov., isolated from polypropylene straw from shallow seawater of the seashore of Laganas in Zakynthos island, Greece.</title>
        <authorList>
            <person name="Szabo I."/>
            <person name="Al-Omari J."/>
            <person name="Rado J."/>
            <person name="Szerdahelyi G.S."/>
        </authorList>
    </citation>
    <scope>NUCLEOTIDE SEQUENCE [LARGE SCALE GENOMIC DNA]</scope>
    <source>
        <strain evidence="6 7">ZS-1/3</strain>
    </source>
</reference>
<evidence type="ECO:0000313" key="6">
    <source>
        <dbReference type="EMBL" id="NNU16765.1"/>
    </source>
</evidence>
<dbReference type="GO" id="GO:0016020">
    <property type="term" value="C:membrane"/>
    <property type="evidence" value="ECO:0007669"/>
    <property type="project" value="InterPro"/>
</dbReference>
<evidence type="ECO:0000259" key="5">
    <source>
        <dbReference type="PROSITE" id="PS50893"/>
    </source>
</evidence>
<dbReference type="GO" id="GO:0005524">
    <property type="term" value="F:ATP binding"/>
    <property type="evidence" value="ECO:0007669"/>
    <property type="project" value="UniProtKB-KW"/>
</dbReference>
<dbReference type="SMART" id="SM00382">
    <property type="entry name" value="AAA"/>
    <property type="match status" value="1"/>
</dbReference>
<protein>
    <submittedName>
        <fullName evidence="6">ABC transporter ATP-binding protein</fullName>
    </submittedName>
</protein>
<dbReference type="PROSITE" id="PS00211">
    <property type="entry name" value="ABC_TRANSPORTER_1"/>
    <property type="match status" value="1"/>
</dbReference>
<dbReference type="InterPro" id="IPR003439">
    <property type="entry name" value="ABC_transporter-like_ATP-bd"/>
</dbReference>
<dbReference type="CDD" id="cd03220">
    <property type="entry name" value="ABC_KpsT_Wzt"/>
    <property type="match status" value="1"/>
</dbReference>
<dbReference type="RefSeq" id="WP_173199536.1">
    <property type="nucleotide sequence ID" value="NZ_JABFCX010000003.1"/>
</dbReference>
<feature type="domain" description="ABC transporter" evidence="5">
    <location>
        <begin position="7"/>
        <end position="226"/>
    </location>
</feature>
<evidence type="ECO:0000256" key="4">
    <source>
        <dbReference type="ARBA" id="ARBA00022840"/>
    </source>
</evidence>
<dbReference type="Gene3D" id="3.40.50.300">
    <property type="entry name" value="P-loop containing nucleotide triphosphate hydrolases"/>
    <property type="match status" value="1"/>
</dbReference>
<dbReference type="InterPro" id="IPR003593">
    <property type="entry name" value="AAA+_ATPase"/>
</dbReference>
<dbReference type="Pfam" id="PF00005">
    <property type="entry name" value="ABC_tran"/>
    <property type="match status" value="1"/>
</dbReference>
<organism evidence="6 7">
    <name type="scientific">Parvularcula mediterranea</name>
    <dbReference type="NCBI Taxonomy" id="2732508"/>
    <lineage>
        <taxon>Bacteria</taxon>
        <taxon>Pseudomonadati</taxon>
        <taxon>Pseudomonadota</taxon>
        <taxon>Alphaproteobacteria</taxon>
        <taxon>Parvularculales</taxon>
        <taxon>Parvularculaceae</taxon>
        <taxon>Parvularcula</taxon>
    </lineage>
</organism>
<dbReference type="SUPFAM" id="SSF52540">
    <property type="entry name" value="P-loop containing nucleoside triphosphate hydrolases"/>
    <property type="match status" value="1"/>
</dbReference>